<sequence length="337" mass="34741">MAVLLRATGRTKPFVLQHTIKQLCQYLNLTSLPSFAYALAAAEAAGVDVAPSMRAGGGITSAVVSLDPRLPAAAASRAALEIDAMLRDSRAPLARGKEGSGDEGADDSGAVDGGDLGPSQFRSSLYALGVVPRLCTMLMNGGKKPPVSLRAALPAHTLVGVLGALETSVENETEQQALAIACGGLTTTLALLQLVLQAEQGGRSRPFKASTRLGHKEPDLLPNLVLAVGALVQASPESLRATGGVETLLGVIESGPTSEGAVLAMQVLVSAGERPEWRARLIDRSAAGRFPGRGDHDAIAAVQAVRALDKLARPLLAARDVSGTEENDQQMAQAPNA</sequence>
<evidence type="ECO:0000313" key="2">
    <source>
        <dbReference type="EMBL" id="CAE0130703.1"/>
    </source>
</evidence>
<proteinExistence type="predicted"/>
<reference evidence="2" key="1">
    <citation type="submission" date="2021-01" db="EMBL/GenBank/DDBJ databases">
        <authorList>
            <person name="Corre E."/>
            <person name="Pelletier E."/>
            <person name="Niang G."/>
            <person name="Scheremetjew M."/>
            <person name="Finn R."/>
            <person name="Kale V."/>
            <person name="Holt S."/>
            <person name="Cochrane G."/>
            <person name="Meng A."/>
            <person name="Brown T."/>
            <person name="Cohen L."/>
        </authorList>
    </citation>
    <scope>NUCLEOTIDE SEQUENCE</scope>
    <source>
        <strain evidence="2">CCMP281</strain>
    </source>
</reference>
<gene>
    <name evidence="2" type="ORF">HERI1096_LOCUS28306</name>
</gene>
<evidence type="ECO:0000256" key="1">
    <source>
        <dbReference type="SAM" id="MobiDB-lite"/>
    </source>
</evidence>
<dbReference type="AlphaFoldDB" id="A0A7S3BE17"/>
<dbReference type="Gene3D" id="1.25.10.10">
    <property type="entry name" value="Leucine-rich Repeat Variant"/>
    <property type="match status" value="1"/>
</dbReference>
<protein>
    <submittedName>
        <fullName evidence="2">Uncharacterized protein</fullName>
    </submittedName>
</protein>
<feature type="region of interest" description="Disordered" evidence="1">
    <location>
        <begin position="92"/>
        <end position="114"/>
    </location>
</feature>
<dbReference type="InterPro" id="IPR011989">
    <property type="entry name" value="ARM-like"/>
</dbReference>
<dbReference type="EMBL" id="HBHX01051247">
    <property type="protein sequence ID" value="CAE0130703.1"/>
    <property type="molecule type" value="Transcribed_RNA"/>
</dbReference>
<accession>A0A7S3BE17</accession>
<organism evidence="2">
    <name type="scientific">Haptolina ericina</name>
    <dbReference type="NCBI Taxonomy" id="156174"/>
    <lineage>
        <taxon>Eukaryota</taxon>
        <taxon>Haptista</taxon>
        <taxon>Haptophyta</taxon>
        <taxon>Prymnesiophyceae</taxon>
        <taxon>Prymnesiales</taxon>
        <taxon>Prymnesiaceae</taxon>
        <taxon>Haptolina</taxon>
    </lineage>
</organism>
<name>A0A7S3BE17_9EUKA</name>